<proteinExistence type="predicted"/>
<protein>
    <recommendedName>
        <fullName evidence="5">Eisosome protein 1</fullName>
    </recommendedName>
</protein>
<dbReference type="PANTHER" id="PTHR28298">
    <property type="entry name" value="EISOSOME PROTEIN 1"/>
    <property type="match status" value="1"/>
</dbReference>
<reference evidence="3 4" key="1">
    <citation type="submission" date="2019-04" db="EMBL/GenBank/DDBJ databases">
        <title>Friends and foes A comparative genomics study of 23 Aspergillus species from section Flavi.</title>
        <authorList>
            <consortium name="DOE Joint Genome Institute"/>
            <person name="Kjaerbolling I."/>
            <person name="Vesth T."/>
            <person name="Frisvad J.C."/>
            <person name="Nybo J.L."/>
            <person name="Theobald S."/>
            <person name="Kildgaard S."/>
            <person name="Isbrandt T."/>
            <person name="Kuo A."/>
            <person name="Sato A."/>
            <person name="Lyhne E.K."/>
            <person name="Kogle M.E."/>
            <person name="Wiebenga A."/>
            <person name="Kun R.S."/>
            <person name="Lubbers R.J."/>
            <person name="Makela M.R."/>
            <person name="Barry K."/>
            <person name="Chovatia M."/>
            <person name="Clum A."/>
            <person name="Daum C."/>
            <person name="Haridas S."/>
            <person name="He G."/>
            <person name="LaButti K."/>
            <person name="Lipzen A."/>
            <person name="Mondo S."/>
            <person name="Riley R."/>
            <person name="Salamov A."/>
            <person name="Simmons B.A."/>
            <person name="Magnuson J.K."/>
            <person name="Henrissat B."/>
            <person name="Mortensen U.H."/>
            <person name="Larsen T.O."/>
            <person name="Devries R.P."/>
            <person name="Grigoriev I.V."/>
            <person name="Machida M."/>
            <person name="Baker S.E."/>
            <person name="Andersen M.R."/>
        </authorList>
    </citation>
    <scope>NUCLEOTIDE SEQUENCE [LARGE SCALE GENOMIC DNA]</scope>
    <source>
        <strain evidence="3 4">CBS 151.66</strain>
    </source>
</reference>
<feature type="coiled-coil region" evidence="1">
    <location>
        <begin position="454"/>
        <end position="481"/>
    </location>
</feature>
<dbReference type="Pfam" id="PF12757">
    <property type="entry name" value="Eisosome1"/>
    <property type="match status" value="1"/>
</dbReference>
<feature type="region of interest" description="Disordered" evidence="2">
    <location>
        <begin position="158"/>
        <end position="177"/>
    </location>
</feature>
<evidence type="ECO:0000256" key="2">
    <source>
        <dbReference type="SAM" id="MobiDB-lite"/>
    </source>
</evidence>
<evidence type="ECO:0000313" key="3">
    <source>
        <dbReference type="EMBL" id="KAB8070221.1"/>
    </source>
</evidence>
<evidence type="ECO:0008006" key="5">
    <source>
        <dbReference type="Google" id="ProtNLM"/>
    </source>
</evidence>
<sequence>MATLEQPPVQRIPHSRSTRLADQGLPLAATAALYVTHPERRLSAREPSTIETDLSSLKVPGSRPGFSHASAVAALAQAKSRQLEAEKQAAAAFYVQDYRSDMSHGGHRPSTSARRDHSSISSLPPTTEGTAADLTPEVRREIAEREKAIRAARGALYSNRKRAESAPSEAPYAGSTADELSNLNSSLEASRIQHLAHTNPRLYTASPPVTLEIEEQRRKSVLQAAAVSMARDMYSVSEVTEPDQLYPSAPAIQTGYGRVRPKRSASRPEAGAMQRALSLQETAQKLAAEKLASMQDDSAVYREYYGIVPQTTRSSLPVRRRRLSVDSDAPEFDAERSREIRHQMTSLRTKLDAVDEQRDKDRALLMEAAKKNVDAVLQDMEMRVCAETGRAPPAVQKQWEEAALARAQKDMQETDLQYAPGEKVNLGAQKFVDMSDVEALARSRLQPTFDEITDLAEAERAKELERRLDEEERQRRESIARQREADLLAEEKRQKAAMKHELKGKGEKTWPWKKSRKSRDHEPAFEKHTAAQATEGLENAAAAAAQRAPQETELSQTTEAGNGAAASGAVADSGPTEPLTRSESKLKTWFSKLGGRRPSESAGEAPKVAEGEHEGPSSAAEETTQAAERSVQAEEEPVQAAAEPVHVAETPVQIAEDNHRGAPLRSNPVTADDLHVMQRNSIDQGALEDTRSEEQATQQKPKEGSEQNGDMRSRLKSRLSQMASRNTQGANTHEATHHGKEAEGGSVPVEHTAADELPPHTLDRDELRKSATDQGLPAPPAMGKRTSNGTSRESRFSEDL</sequence>
<feature type="region of interest" description="Disordered" evidence="2">
    <location>
        <begin position="493"/>
        <end position="800"/>
    </location>
</feature>
<evidence type="ECO:0000313" key="4">
    <source>
        <dbReference type="Proteomes" id="UP000326565"/>
    </source>
</evidence>
<feature type="compositionally biased region" description="Basic and acidic residues" evidence="2">
    <location>
        <begin position="752"/>
        <end position="771"/>
    </location>
</feature>
<feature type="compositionally biased region" description="Basic and acidic residues" evidence="2">
    <location>
        <begin position="519"/>
        <end position="529"/>
    </location>
</feature>
<keyword evidence="4" id="KW-1185">Reference proteome</keyword>
<feature type="region of interest" description="Disordered" evidence="2">
    <location>
        <begin position="1"/>
        <end position="22"/>
    </location>
</feature>
<dbReference type="OrthoDB" id="4070583at2759"/>
<feature type="compositionally biased region" description="Low complexity" evidence="2">
    <location>
        <begin position="560"/>
        <end position="574"/>
    </location>
</feature>
<evidence type="ECO:0000256" key="1">
    <source>
        <dbReference type="SAM" id="Coils"/>
    </source>
</evidence>
<gene>
    <name evidence="3" type="ORF">BDV29DRAFT_194254</name>
</gene>
<dbReference type="AlphaFoldDB" id="A0A5N5WNW6"/>
<dbReference type="GO" id="GO:0070941">
    <property type="term" value="P:eisosome assembly"/>
    <property type="evidence" value="ECO:0007669"/>
    <property type="project" value="TreeGrafter"/>
</dbReference>
<accession>A0A5N5WNW6</accession>
<feature type="compositionally biased region" description="Polar residues" evidence="2">
    <location>
        <begin position="718"/>
        <end position="733"/>
    </location>
</feature>
<feature type="compositionally biased region" description="Basic and acidic residues" evidence="2">
    <location>
        <begin position="688"/>
        <end position="713"/>
    </location>
</feature>
<name>A0A5N5WNW6_9EURO</name>
<feature type="compositionally biased region" description="Low complexity" evidence="2">
    <location>
        <begin position="619"/>
        <end position="628"/>
    </location>
</feature>
<feature type="compositionally biased region" description="Polar residues" evidence="2">
    <location>
        <begin position="119"/>
        <end position="129"/>
    </location>
</feature>
<feature type="compositionally biased region" description="Low complexity" evidence="2">
    <location>
        <begin position="530"/>
        <end position="551"/>
    </location>
</feature>
<keyword evidence="1" id="KW-0175">Coiled coil</keyword>
<dbReference type="Proteomes" id="UP000326565">
    <property type="component" value="Unassembled WGS sequence"/>
</dbReference>
<feature type="compositionally biased region" description="Basic and acidic residues" evidence="2">
    <location>
        <begin position="493"/>
        <end position="510"/>
    </location>
</feature>
<feature type="compositionally biased region" description="Low complexity" evidence="2">
    <location>
        <begin position="638"/>
        <end position="649"/>
    </location>
</feature>
<dbReference type="EMBL" id="ML732310">
    <property type="protein sequence ID" value="KAB8070221.1"/>
    <property type="molecule type" value="Genomic_DNA"/>
</dbReference>
<dbReference type="InterPro" id="IPR024527">
    <property type="entry name" value="Eisosome1"/>
</dbReference>
<dbReference type="PANTHER" id="PTHR28298:SF1">
    <property type="entry name" value="EISOSOME PROTEIN 1"/>
    <property type="match status" value="1"/>
</dbReference>
<organism evidence="3 4">
    <name type="scientific">Aspergillus leporis</name>
    <dbReference type="NCBI Taxonomy" id="41062"/>
    <lineage>
        <taxon>Eukaryota</taxon>
        <taxon>Fungi</taxon>
        <taxon>Dikarya</taxon>
        <taxon>Ascomycota</taxon>
        <taxon>Pezizomycotina</taxon>
        <taxon>Eurotiomycetes</taxon>
        <taxon>Eurotiomycetidae</taxon>
        <taxon>Eurotiales</taxon>
        <taxon>Aspergillaceae</taxon>
        <taxon>Aspergillus</taxon>
        <taxon>Aspergillus subgen. Circumdati</taxon>
    </lineage>
</organism>
<feature type="compositionally biased region" description="Basic and acidic residues" evidence="2">
    <location>
        <begin position="734"/>
        <end position="743"/>
    </location>
</feature>
<feature type="region of interest" description="Disordered" evidence="2">
    <location>
        <begin position="101"/>
        <end position="138"/>
    </location>
</feature>